<dbReference type="PATRIC" id="fig|44574.3.peg.2721"/>
<evidence type="ECO:0000313" key="1">
    <source>
        <dbReference type="EMBL" id="AKH38217.1"/>
    </source>
</evidence>
<organism evidence="1 3">
    <name type="scientific">Nitrosomonas communis</name>
    <dbReference type="NCBI Taxonomy" id="44574"/>
    <lineage>
        <taxon>Bacteria</taxon>
        <taxon>Pseudomonadati</taxon>
        <taxon>Pseudomonadota</taxon>
        <taxon>Betaproteobacteria</taxon>
        <taxon>Nitrosomonadales</taxon>
        <taxon>Nitrosomonadaceae</taxon>
        <taxon>Nitrosomonas</taxon>
    </lineage>
</organism>
<dbReference type="Proteomes" id="UP000324176">
    <property type="component" value="Unassembled WGS sequence"/>
</dbReference>
<dbReference type="AlphaFoldDB" id="A0A0F7KH92"/>
<protein>
    <submittedName>
        <fullName evidence="1">Uncharacterized protein</fullName>
    </submittedName>
</protein>
<reference evidence="2 4" key="3">
    <citation type="submission" date="2019-07" db="EMBL/GenBank/DDBJ databases">
        <title>Active sludge and wastewater microbial communities from Klosterneuburg, Austria.</title>
        <authorList>
            <person name="Wagner M."/>
        </authorList>
    </citation>
    <scope>NUCLEOTIDE SEQUENCE [LARGE SCALE GENOMIC DNA]</scope>
    <source>
        <strain evidence="2 4">Nm2</strain>
    </source>
</reference>
<evidence type="ECO:0000313" key="3">
    <source>
        <dbReference type="Proteomes" id="UP000034156"/>
    </source>
</evidence>
<evidence type="ECO:0000313" key="2">
    <source>
        <dbReference type="EMBL" id="TYP80677.1"/>
    </source>
</evidence>
<gene>
    <name evidence="1" type="ORF">AAW31_11145</name>
    <name evidence="2" type="ORF">BCL69_105523</name>
</gene>
<evidence type="ECO:0000313" key="4">
    <source>
        <dbReference type="Proteomes" id="UP000324176"/>
    </source>
</evidence>
<accession>A0A0F7KH92</accession>
<dbReference type="Proteomes" id="UP000034156">
    <property type="component" value="Chromosome"/>
</dbReference>
<reference evidence="1 3" key="2">
    <citation type="journal article" date="2016" name="Genome Announc.">
        <title>Genome Sequence of Nitrosomonas communis Strain Nm2, a Mesophilic Ammonia-Oxidizing Bacterium Isolated from Mediterranean Soil.</title>
        <authorList>
            <person name="Kozlowski J.A."/>
            <person name="Kits K.D."/>
            <person name="Stein L.Y."/>
        </authorList>
    </citation>
    <scope>NUCLEOTIDE SEQUENCE [LARGE SCALE GENOMIC DNA]</scope>
    <source>
        <strain evidence="1 3">Nm2</strain>
    </source>
</reference>
<sequence length="72" mass="7916">MAINVIFMGEALKEIQAWATAKGMDEKCLNHVLNSCEKDLTVATGYLTVARGGENLNFEIFLEQARQNGVKA</sequence>
<name>A0A0F7KH92_9PROT</name>
<dbReference type="EMBL" id="VNHT01000055">
    <property type="protein sequence ID" value="TYP80677.1"/>
    <property type="molecule type" value="Genomic_DNA"/>
</dbReference>
<dbReference type="RefSeq" id="WP_046850273.1">
    <property type="nucleotide sequence ID" value="NZ_CP011451.1"/>
</dbReference>
<dbReference type="KEGG" id="nco:AAW31_11145"/>
<keyword evidence="3" id="KW-1185">Reference proteome</keyword>
<reference evidence="3" key="1">
    <citation type="submission" date="2015-05" db="EMBL/GenBank/DDBJ databases">
        <title>Draft genome of Nitrosomonas communis strain Nm2.</title>
        <authorList>
            <person name="Kozlowski J.A."/>
            <person name="Kits K.D."/>
            <person name="Stein L.Y."/>
        </authorList>
    </citation>
    <scope>NUCLEOTIDE SEQUENCE [LARGE SCALE GENOMIC DNA]</scope>
    <source>
        <strain evidence="3">Nm2</strain>
    </source>
</reference>
<proteinExistence type="predicted"/>
<dbReference type="EMBL" id="CP011451">
    <property type="protein sequence ID" value="AKH38217.1"/>
    <property type="molecule type" value="Genomic_DNA"/>
</dbReference>